<sequence length="427" mass="48060">MTNDIAIKVENLSKVYKLYNAPIDRLKEALNPFKKKYHKDFYALNGISFEVKKGDCVGIVGRNGAGKSTLLKIITGVLTPTGGRVTVNGRVSALLELGAGFNPEYTGLENIYFQGNLMGFSKLEMDARVQNILEFADIGDFIHQPVKSYSSGMFARLAFSVAINVEPEILIVDEALSTGDFMFQFKCLQKIKEFRRKGVTILFVSHSAQSIIEYCNYAVFLYQGGIHSESYDVKKLIYTYEEYIRTNKSEIKGNDIIKTPMKYDEYDFLTEPNQELAEHRIGTHAAILREVYFIQDGKEFSENIVLEAGLVTKLKIIILSKEALQQTVVGMSIRNISGLAIWGDNTLNSIGSMFELKEGVNVLEFEFNLSLKAGEYVYLAGLADFSTGNRIELDQRWPMKKITVISNRNMSEGFIFAPLRYLSGLSQ</sequence>
<evidence type="ECO:0000259" key="6">
    <source>
        <dbReference type="PROSITE" id="PS50893"/>
    </source>
</evidence>
<dbReference type="InterPro" id="IPR050683">
    <property type="entry name" value="Bact_Polysacc_Export_ATP-bd"/>
</dbReference>
<evidence type="ECO:0000256" key="4">
    <source>
        <dbReference type="ARBA" id="ARBA00022741"/>
    </source>
</evidence>
<dbReference type="GO" id="GO:0140359">
    <property type="term" value="F:ABC-type transporter activity"/>
    <property type="evidence" value="ECO:0007669"/>
    <property type="project" value="InterPro"/>
</dbReference>
<feature type="domain" description="ABC transporter" evidence="6">
    <location>
        <begin position="7"/>
        <end position="248"/>
    </location>
</feature>
<protein>
    <submittedName>
        <fullName evidence="7">ABC transporter ATP-binding protein</fullName>
    </submittedName>
</protein>
<dbReference type="PANTHER" id="PTHR46743:SF2">
    <property type="entry name" value="TEICHOIC ACIDS EXPORT ATP-BINDING PROTEIN TAGH"/>
    <property type="match status" value="1"/>
</dbReference>
<proteinExistence type="inferred from homology"/>
<dbReference type="InterPro" id="IPR003439">
    <property type="entry name" value="ABC_transporter-like_ATP-bd"/>
</dbReference>
<dbReference type="InterPro" id="IPR003593">
    <property type="entry name" value="AAA+_ATPase"/>
</dbReference>
<dbReference type="PROSITE" id="PS50893">
    <property type="entry name" value="ABC_TRANSPORTER_2"/>
    <property type="match status" value="1"/>
</dbReference>
<evidence type="ECO:0000256" key="2">
    <source>
        <dbReference type="ARBA" id="ARBA00022448"/>
    </source>
</evidence>
<dbReference type="GO" id="GO:0016020">
    <property type="term" value="C:membrane"/>
    <property type="evidence" value="ECO:0007669"/>
    <property type="project" value="InterPro"/>
</dbReference>
<keyword evidence="4" id="KW-0547">Nucleotide-binding</keyword>
<dbReference type="CDD" id="cd03220">
    <property type="entry name" value="ABC_KpsT_Wzt"/>
    <property type="match status" value="1"/>
</dbReference>
<evidence type="ECO:0000256" key="3">
    <source>
        <dbReference type="ARBA" id="ARBA00022475"/>
    </source>
</evidence>
<dbReference type="OrthoDB" id="9778870at2"/>
<dbReference type="SUPFAM" id="SSF52540">
    <property type="entry name" value="P-loop containing nucleoside triphosphate hydrolases"/>
    <property type="match status" value="1"/>
</dbReference>
<dbReference type="PANTHER" id="PTHR46743">
    <property type="entry name" value="TEICHOIC ACIDS EXPORT ATP-BINDING PROTEIN TAGH"/>
    <property type="match status" value="1"/>
</dbReference>
<dbReference type="Proteomes" id="UP000236655">
    <property type="component" value="Chromosome"/>
</dbReference>
<dbReference type="Pfam" id="PF00005">
    <property type="entry name" value="ABC_tran"/>
    <property type="match status" value="1"/>
</dbReference>
<name>A0A2I7N570_9NEIS</name>
<dbReference type="Gene3D" id="2.70.50.60">
    <property type="entry name" value="abc- transporter (atp binding component) like domain"/>
    <property type="match status" value="1"/>
</dbReference>
<gene>
    <name evidence="7" type="ORF">CUN60_04570</name>
</gene>
<dbReference type="KEGG" id="nba:CUN60_04570"/>
<dbReference type="InterPro" id="IPR027417">
    <property type="entry name" value="P-loop_NTPase"/>
</dbReference>
<evidence type="ECO:0000313" key="8">
    <source>
        <dbReference type="Proteomes" id="UP000236655"/>
    </source>
</evidence>
<dbReference type="InterPro" id="IPR017871">
    <property type="entry name" value="ABC_transporter-like_CS"/>
</dbReference>
<dbReference type="CDD" id="cd10147">
    <property type="entry name" value="Wzt_C-like"/>
    <property type="match status" value="1"/>
</dbReference>
<evidence type="ECO:0000256" key="5">
    <source>
        <dbReference type="ARBA" id="ARBA00022840"/>
    </source>
</evidence>
<keyword evidence="8" id="KW-1185">Reference proteome</keyword>
<accession>A0A2I7N570</accession>
<comment type="similarity">
    <text evidence="1">Belongs to the ABC transporter superfamily.</text>
</comment>
<dbReference type="RefSeq" id="WP_102950891.1">
    <property type="nucleotide sequence ID" value="NZ_CP024847.1"/>
</dbReference>
<dbReference type="GO" id="GO:0005524">
    <property type="term" value="F:ATP binding"/>
    <property type="evidence" value="ECO:0007669"/>
    <property type="project" value="UniProtKB-KW"/>
</dbReference>
<dbReference type="InterPro" id="IPR015860">
    <property type="entry name" value="ABC_transpr_TagH-like"/>
</dbReference>
<dbReference type="PROSITE" id="PS00211">
    <property type="entry name" value="ABC_TRANSPORTER_1"/>
    <property type="match status" value="1"/>
</dbReference>
<dbReference type="Pfam" id="PF14524">
    <property type="entry name" value="Wzt_C"/>
    <property type="match status" value="1"/>
</dbReference>
<keyword evidence="5 7" id="KW-0067">ATP-binding</keyword>
<dbReference type="InterPro" id="IPR029439">
    <property type="entry name" value="Wzt_C"/>
</dbReference>
<organism evidence="7 8">
    <name type="scientific">Aquella oligotrophica</name>
    <dbReference type="NCBI Taxonomy" id="2067065"/>
    <lineage>
        <taxon>Bacteria</taxon>
        <taxon>Pseudomonadati</taxon>
        <taxon>Pseudomonadota</taxon>
        <taxon>Betaproteobacteria</taxon>
        <taxon>Neisseriales</taxon>
        <taxon>Neisseriaceae</taxon>
        <taxon>Aquella</taxon>
    </lineage>
</organism>
<evidence type="ECO:0000313" key="7">
    <source>
        <dbReference type="EMBL" id="AUR51592.1"/>
    </source>
</evidence>
<keyword evidence="3" id="KW-1003">Cell membrane</keyword>
<keyword evidence="2" id="KW-0813">Transport</keyword>
<dbReference type="Gene3D" id="3.40.50.300">
    <property type="entry name" value="P-loop containing nucleotide triphosphate hydrolases"/>
    <property type="match status" value="1"/>
</dbReference>
<dbReference type="EMBL" id="CP024847">
    <property type="protein sequence ID" value="AUR51592.1"/>
    <property type="molecule type" value="Genomic_DNA"/>
</dbReference>
<reference evidence="8" key="1">
    <citation type="submission" date="2017-11" db="EMBL/GenBank/DDBJ databases">
        <authorList>
            <person name="Chan K.G."/>
            <person name="Lee L.S."/>
        </authorList>
    </citation>
    <scope>NUCLEOTIDE SEQUENCE [LARGE SCALE GENOMIC DNA]</scope>
    <source>
        <strain evidence="8">DSM 100970</strain>
    </source>
</reference>
<dbReference type="GO" id="GO:0016887">
    <property type="term" value="F:ATP hydrolysis activity"/>
    <property type="evidence" value="ECO:0007669"/>
    <property type="project" value="InterPro"/>
</dbReference>
<dbReference type="SMART" id="SM00382">
    <property type="entry name" value="AAA"/>
    <property type="match status" value="1"/>
</dbReference>
<evidence type="ECO:0000256" key="1">
    <source>
        <dbReference type="ARBA" id="ARBA00005417"/>
    </source>
</evidence>
<dbReference type="AlphaFoldDB" id="A0A2I7N570"/>
<keyword evidence="3" id="KW-0472">Membrane</keyword>